<comment type="caution">
    <text evidence="2">The sequence shown here is derived from an EMBL/GenBank/DDBJ whole genome shotgun (WGS) entry which is preliminary data.</text>
</comment>
<name>A0ABP9AHP4_9PSEU</name>
<keyword evidence="3" id="KW-1185">Reference proteome</keyword>
<evidence type="ECO:0000256" key="1">
    <source>
        <dbReference type="SAM" id="MobiDB-lite"/>
    </source>
</evidence>
<proteinExistence type="predicted"/>
<protein>
    <submittedName>
        <fullName evidence="2">Uncharacterized protein</fullName>
    </submittedName>
</protein>
<organism evidence="2 3">
    <name type="scientific">Actinomycetospora chlora</name>
    <dbReference type="NCBI Taxonomy" id="663608"/>
    <lineage>
        <taxon>Bacteria</taxon>
        <taxon>Bacillati</taxon>
        <taxon>Actinomycetota</taxon>
        <taxon>Actinomycetes</taxon>
        <taxon>Pseudonocardiales</taxon>
        <taxon>Pseudonocardiaceae</taxon>
        <taxon>Actinomycetospora</taxon>
    </lineage>
</organism>
<gene>
    <name evidence="2" type="ORF">GCM10023200_12430</name>
</gene>
<dbReference type="EMBL" id="BAABHO010000007">
    <property type="protein sequence ID" value="GAA4780691.1"/>
    <property type="molecule type" value="Genomic_DNA"/>
</dbReference>
<feature type="region of interest" description="Disordered" evidence="1">
    <location>
        <begin position="1"/>
        <end position="53"/>
    </location>
</feature>
<evidence type="ECO:0000313" key="3">
    <source>
        <dbReference type="Proteomes" id="UP001500928"/>
    </source>
</evidence>
<dbReference type="Proteomes" id="UP001500928">
    <property type="component" value="Unassembled WGS sequence"/>
</dbReference>
<sequence length="85" mass="9406">MAASLDVTPDRAPPRPSGARGAHPSEVPPRRLAPWGDIHPAAPRGVREEGTVTRMKKTRGVIERALETFELIAGYGTKRRRRGRR</sequence>
<evidence type="ECO:0000313" key="2">
    <source>
        <dbReference type="EMBL" id="GAA4780691.1"/>
    </source>
</evidence>
<accession>A0ABP9AHP4</accession>
<reference evidence="3" key="1">
    <citation type="journal article" date="2019" name="Int. J. Syst. Evol. Microbiol.">
        <title>The Global Catalogue of Microorganisms (GCM) 10K type strain sequencing project: providing services to taxonomists for standard genome sequencing and annotation.</title>
        <authorList>
            <consortium name="The Broad Institute Genomics Platform"/>
            <consortium name="The Broad Institute Genome Sequencing Center for Infectious Disease"/>
            <person name="Wu L."/>
            <person name="Ma J."/>
        </authorList>
    </citation>
    <scope>NUCLEOTIDE SEQUENCE [LARGE SCALE GENOMIC DNA]</scope>
    <source>
        <strain evidence="3">JCM 17979</strain>
    </source>
</reference>